<evidence type="ECO:0000256" key="2">
    <source>
        <dbReference type="ARBA" id="ARBA00022801"/>
    </source>
</evidence>
<proteinExistence type="predicted"/>
<dbReference type="Proteomes" id="UP000484842">
    <property type="component" value="Unassembled WGS sequence"/>
</dbReference>
<dbReference type="Gene3D" id="3.40.50.1000">
    <property type="entry name" value="HAD superfamily/HAD-like"/>
    <property type="match status" value="1"/>
</dbReference>
<evidence type="ECO:0000256" key="3">
    <source>
        <dbReference type="ARBA" id="ARBA00022842"/>
    </source>
</evidence>
<gene>
    <name evidence="4" type="ORF">F8S09_13175</name>
</gene>
<organism evidence="4 5">
    <name type="scientific">Deinococcus terrestris</name>
    <dbReference type="NCBI Taxonomy" id="2651870"/>
    <lineage>
        <taxon>Bacteria</taxon>
        <taxon>Thermotogati</taxon>
        <taxon>Deinococcota</taxon>
        <taxon>Deinococci</taxon>
        <taxon>Deinococcales</taxon>
        <taxon>Deinococcaceae</taxon>
        <taxon>Deinococcus</taxon>
    </lineage>
</organism>
<dbReference type="Gene3D" id="1.10.150.520">
    <property type="match status" value="1"/>
</dbReference>
<comment type="caution">
    <text evidence="4">The sequence shown here is derived from an EMBL/GenBank/DDBJ whole genome shotgun (WGS) entry which is preliminary data.</text>
</comment>
<dbReference type="CDD" id="cd01427">
    <property type="entry name" value="HAD_like"/>
    <property type="match status" value="1"/>
</dbReference>
<dbReference type="PANTHER" id="PTHR46470:SF2">
    <property type="entry name" value="GLYCERALDEHYDE 3-PHOSPHATE PHOSPHATASE"/>
    <property type="match status" value="1"/>
</dbReference>
<dbReference type="SFLD" id="SFLDS00003">
    <property type="entry name" value="Haloacid_Dehalogenase"/>
    <property type="match status" value="1"/>
</dbReference>
<accession>A0A7X1NY30</accession>
<dbReference type="Pfam" id="PF13419">
    <property type="entry name" value="HAD_2"/>
    <property type="match status" value="1"/>
</dbReference>
<dbReference type="InterPro" id="IPR036412">
    <property type="entry name" value="HAD-like_sf"/>
</dbReference>
<evidence type="ECO:0000313" key="4">
    <source>
        <dbReference type="EMBL" id="MPY67624.1"/>
    </source>
</evidence>
<name>A0A7X1NY30_9DEIO</name>
<dbReference type="InterPro" id="IPR041492">
    <property type="entry name" value="HAD_2"/>
</dbReference>
<dbReference type="InterPro" id="IPR023214">
    <property type="entry name" value="HAD_sf"/>
</dbReference>
<dbReference type="SFLD" id="SFLDG01129">
    <property type="entry name" value="C1.5:_HAD__Beta-PGM__Phosphata"/>
    <property type="match status" value="1"/>
</dbReference>
<dbReference type="AlphaFoldDB" id="A0A7X1NY30"/>
<dbReference type="PANTHER" id="PTHR46470">
    <property type="entry name" value="N-ACYLNEURAMINATE-9-PHOSPHATASE"/>
    <property type="match status" value="1"/>
</dbReference>
<dbReference type="InterPro" id="IPR051400">
    <property type="entry name" value="HAD-like_hydrolase"/>
</dbReference>
<protein>
    <submittedName>
        <fullName evidence="4">HAD family hydrolase</fullName>
    </submittedName>
</protein>
<evidence type="ECO:0000313" key="5">
    <source>
        <dbReference type="Proteomes" id="UP000484842"/>
    </source>
</evidence>
<sequence length="243" mass="27544">MVRDDQLRAVVFDLDDTLLPEWKYVRSAYRAVAQSLFGQTSQAREAERWLWDRFVGGQHAGSLNALLEWSGRDEPVDVLLDIYRSHTPQVRLAPNVLRTLQELRTSGLRIGLISDGPLMTQRRKVEALGLGQLIDEICLTDVWGREYWKPHDRAYRNLESLWHLGGPQLAYVGDNLTKDFVAANALGWRTVCLRSRRQVHAARRAGPGGRPEVRVTSWKALDVLLQNWSRGEDGGPAGPDRGR</sequence>
<dbReference type="GO" id="GO:0016791">
    <property type="term" value="F:phosphatase activity"/>
    <property type="evidence" value="ECO:0007669"/>
    <property type="project" value="TreeGrafter"/>
</dbReference>
<reference evidence="4 5" key="1">
    <citation type="submission" date="2019-10" db="EMBL/GenBank/DDBJ databases">
        <title>Deinococcus sp. isolated from soil.</title>
        <authorList>
            <person name="Li Y."/>
            <person name="Wang J."/>
        </authorList>
    </citation>
    <scope>NUCLEOTIDE SEQUENCE [LARGE SCALE GENOMIC DNA]</scope>
    <source>
        <strain evidence="4 5">SDU3-2</strain>
    </source>
</reference>
<dbReference type="SUPFAM" id="SSF56784">
    <property type="entry name" value="HAD-like"/>
    <property type="match status" value="1"/>
</dbReference>
<evidence type="ECO:0000256" key="1">
    <source>
        <dbReference type="ARBA" id="ARBA00022723"/>
    </source>
</evidence>
<dbReference type="EMBL" id="WBSL01000007">
    <property type="protein sequence ID" value="MPY67624.1"/>
    <property type="molecule type" value="Genomic_DNA"/>
</dbReference>
<keyword evidence="2 4" id="KW-0378">Hydrolase</keyword>
<keyword evidence="5" id="KW-1185">Reference proteome</keyword>
<keyword evidence="1" id="KW-0479">Metal-binding</keyword>
<keyword evidence="3" id="KW-0460">Magnesium</keyword>
<dbReference type="GO" id="GO:0046872">
    <property type="term" value="F:metal ion binding"/>
    <property type="evidence" value="ECO:0007669"/>
    <property type="project" value="UniProtKB-KW"/>
</dbReference>